<dbReference type="Proteomes" id="UP000000461">
    <property type="component" value="Segment"/>
</dbReference>
<dbReference type="OrthoDB" id="35304at10239"/>
<evidence type="ECO:0000313" key="1">
    <source>
        <dbReference type="EMBL" id="AFU86770.1"/>
    </source>
</evidence>
<accession>K4JR53</accession>
<keyword evidence="2" id="KW-1185">Reference proteome</keyword>
<sequence length="111" mass="12336">MTDYDACLTNWVICLTPIPVIVRGDAVPEPGVVLVGEIMQDRKKRWPDGRLVHTSVLLSARELIKPGEVVRTLRSHYLLGRPAEEITLRHSLGAMFAQVVIQPLDNTLAPT</sequence>
<reference evidence="1 2" key="1">
    <citation type="journal article" date="2012" name="BMC Genomics">
        <title>The Caulobacter crescentus phage phiCbK: genomics of a canonical phage.</title>
        <authorList>
            <person name="Gill J.J."/>
            <person name="Berry J.D."/>
            <person name="Russell W.K."/>
            <person name="Lessor L."/>
            <person name="Escobar Garcia D.A."/>
            <person name="Hernandez D."/>
            <person name="Kane A."/>
            <person name="Keene J."/>
            <person name="Maddox M."/>
            <person name="Martin R."/>
            <person name="Mohan S."/>
            <person name="Thorn A.M."/>
            <person name="Russell D.H."/>
            <person name="Young R."/>
        </authorList>
    </citation>
    <scope>NUCLEOTIDE SEQUENCE [LARGE SCALE GENOMIC DNA]</scope>
</reference>
<gene>
    <name evidence="1" type="ORF">CcrRogue_gp288</name>
</gene>
<dbReference type="KEGG" id="vg:13996069"/>
<proteinExistence type="predicted"/>
<dbReference type="EMBL" id="JX100814">
    <property type="protein sequence ID" value="AFU86770.1"/>
    <property type="molecule type" value="Genomic_DNA"/>
</dbReference>
<evidence type="ECO:0000313" key="2">
    <source>
        <dbReference type="Proteomes" id="UP000000461"/>
    </source>
</evidence>
<name>K4JR53_9CAUD</name>
<organism evidence="1 2">
    <name type="scientific">Caulobacter phage CcrRogue</name>
    <dbReference type="NCBI Taxonomy" id="2927986"/>
    <lineage>
        <taxon>Viruses</taxon>
        <taxon>Duplodnaviria</taxon>
        <taxon>Heunggongvirae</taxon>
        <taxon>Uroviricota</taxon>
        <taxon>Caudoviricetes</taxon>
        <taxon>Jeanschmidtviridae</taxon>
        <taxon>Poindextervirus</taxon>
        <taxon>Poindextervirus rogue</taxon>
    </lineage>
</organism>
<protein>
    <submittedName>
        <fullName evidence="1">Uncharacterized protein</fullName>
    </submittedName>
</protein>